<dbReference type="Pfam" id="PF22692">
    <property type="entry name" value="LlgE_F_G_D1"/>
    <property type="match status" value="1"/>
</dbReference>
<reference evidence="9 10" key="1">
    <citation type="submission" date="2007-01" db="EMBL/GenBank/DDBJ databases">
        <title>Complete sequence of Psychromonas ingrahamii 37.</title>
        <authorList>
            <consortium name="US DOE Joint Genome Institute"/>
            <person name="Copeland A."/>
            <person name="Lucas S."/>
            <person name="Lapidus A."/>
            <person name="Barry K."/>
            <person name="Detter J.C."/>
            <person name="Glavina del Rio T."/>
            <person name="Hammon N."/>
            <person name="Israni S."/>
            <person name="Dalin E."/>
            <person name="Tice H."/>
            <person name="Pitluck S."/>
            <person name="Thompson L.S."/>
            <person name="Brettin T."/>
            <person name="Bruce D."/>
            <person name="Han C."/>
            <person name="Tapia R."/>
            <person name="Schmutz J."/>
            <person name="Larimer F."/>
            <person name="Land M."/>
            <person name="Hauser L."/>
            <person name="Kyrpides N."/>
            <person name="Ivanova N."/>
            <person name="Staley J."/>
            <person name="Richardson P."/>
        </authorList>
    </citation>
    <scope>NUCLEOTIDE SEQUENCE [LARGE SCALE GENOMIC DNA]</scope>
    <source>
        <strain evidence="9 10">37</strain>
    </source>
</reference>
<dbReference type="KEGG" id="pin:Ping_3574"/>
<feature type="domain" description="Flagellar basal-body/hook protein C-terminal" evidence="7">
    <location>
        <begin position="194"/>
        <end position="238"/>
    </location>
</feature>
<evidence type="ECO:0000256" key="4">
    <source>
        <dbReference type="ARBA" id="ARBA00038560"/>
    </source>
</evidence>
<evidence type="ECO:0000259" key="8">
    <source>
        <dbReference type="Pfam" id="PF22692"/>
    </source>
</evidence>
<dbReference type="eggNOG" id="COG4787">
    <property type="taxonomic scope" value="Bacteria"/>
</dbReference>
<evidence type="ECO:0000256" key="2">
    <source>
        <dbReference type="ARBA" id="ARBA00009677"/>
    </source>
</evidence>
<name>A1T0J2_PSYIN</name>
<dbReference type="RefSeq" id="WP_011771805.1">
    <property type="nucleotide sequence ID" value="NC_008709.1"/>
</dbReference>
<dbReference type="STRING" id="357804.Ping_3574"/>
<dbReference type="SUPFAM" id="SSF117143">
    <property type="entry name" value="Flagellar hook protein flgE"/>
    <property type="match status" value="1"/>
</dbReference>
<evidence type="ECO:0000313" key="10">
    <source>
        <dbReference type="Proteomes" id="UP000000639"/>
    </source>
</evidence>
<keyword evidence="3 6" id="KW-0975">Bacterial flagellum</keyword>
<dbReference type="HOGENOM" id="CLU_013687_1_0_6"/>
<keyword evidence="9" id="KW-0969">Cilium</keyword>
<dbReference type="PANTHER" id="PTHR30435:SF18">
    <property type="entry name" value="FLAGELLAR BASAL-BODY ROD PROTEIN FLGF"/>
    <property type="match status" value="1"/>
</dbReference>
<dbReference type="InterPro" id="IPR037925">
    <property type="entry name" value="FlgE/F/G-like"/>
</dbReference>
<comment type="similarity">
    <text evidence="2 6">Belongs to the flagella basal body rod proteins family.</text>
</comment>
<dbReference type="InterPro" id="IPR010930">
    <property type="entry name" value="Flg_bb/hook_C_dom"/>
</dbReference>
<comment type="subcellular location">
    <subcellularLocation>
        <location evidence="1 6">Bacterial flagellum basal body</location>
    </subcellularLocation>
</comment>
<evidence type="ECO:0000313" key="9">
    <source>
        <dbReference type="EMBL" id="ABM05257.1"/>
    </source>
</evidence>
<sequence length="243" mass="25562">MNPILFTAATSASKLMISQHVRANNMAQVNTIGFKAVLERTVPVFRTGDGFLSSVTSRSNSTSIDFSHGKLSQTGRPLDVAITGDGFFAVRGNDGKESYTRAGNIKASADGELSVNNNALLGTGGEQLVLPEHQSLTISNKGIITVMSNGGGASIEVGQIKLVNPDTNKLTLNTSGTFSSAVPLEASPDVEMTSEYLESANVSVISEMIGVMTATRQYEMQVKMMKAADQLIAAGNKLISARG</sequence>
<dbReference type="GO" id="GO:0030694">
    <property type="term" value="C:bacterial-type flagellum basal body, rod"/>
    <property type="evidence" value="ECO:0007669"/>
    <property type="project" value="UniProtKB-UniRule"/>
</dbReference>
<dbReference type="InterPro" id="IPR053967">
    <property type="entry name" value="LlgE_F_G-like_D1"/>
</dbReference>
<organism evidence="9 10">
    <name type="scientific">Psychromonas ingrahamii (strain DSM 17664 / CCUG 51855 / 37)</name>
    <dbReference type="NCBI Taxonomy" id="357804"/>
    <lineage>
        <taxon>Bacteria</taxon>
        <taxon>Pseudomonadati</taxon>
        <taxon>Pseudomonadota</taxon>
        <taxon>Gammaproteobacteria</taxon>
        <taxon>Alteromonadales</taxon>
        <taxon>Psychromonadaceae</taxon>
        <taxon>Psychromonas</taxon>
    </lineage>
</organism>
<dbReference type="NCBIfam" id="TIGR03506">
    <property type="entry name" value="FlgEFG_subfam"/>
    <property type="match status" value="1"/>
</dbReference>
<keyword evidence="9" id="KW-0282">Flagellum</keyword>
<dbReference type="EMBL" id="CP000510">
    <property type="protein sequence ID" value="ABM05257.1"/>
    <property type="molecule type" value="Genomic_DNA"/>
</dbReference>
<dbReference type="Pfam" id="PF06429">
    <property type="entry name" value="Flg_bbr_C"/>
    <property type="match status" value="1"/>
</dbReference>
<protein>
    <recommendedName>
        <fullName evidence="5 6">Flagellar basal-body rod protein FlgF</fullName>
    </recommendedName>
</protein>
<dbReference type="NCBIfam" id="NF009280">
    <property type="entry name" value="PRK12640.1"/>
    <property type="match status" value="1"/>
</dbReference>
<feature type="domain" description="Flagellar hook protein FlgE/F/G-like D1" evidence="8">
    <location>
        <begin position="81"/>
        <end position="146"/>
    </location>
</feature>
<accession>A1T0J2</accession>
<dbReference type="PANTHER" id="PTHR30435">
    <property type="entry name" value="FLAGELLAR PROTEIN"/>
    <property type="match status" value="1"/>
</dbReference>
<keyword evidence="9" id="KW-0966">Cell projection</keyword>
<dbReference type="AlphaFoldDB" id="A1T0J2"/>
<dbReference type="GO" id="GO:0071978">
    <property type="term" value="P:bacterial-type flagellum-dependent swarming motility"/>
    <property type="evidence" value="ECO:0007669"/>
    <property type="project" value="TreeGrafter"/>
</dbReference>
<evidence type="ECO:0000256" key="1">
    <source>
        <dbReference type="ARBA" id="ARBA00004117"/>
    </source>
</evidence>
<dbReference type="InterPro" id="IPR020013">
    <property type="entry name" value="Flagellar_FlgE/F/G"/>
</dbReference>
<proteinExistence type="inferred from homology"/>
<evidence type="ECO:0000256" key="5">
    <source>
        <dbReference type="ARBA" id="ARBA00040228"/>
    </source>
</evidence>
<keyword evidence="10" id="KW-1185">Reference proteome</keyword>
<dbReference type="Proteomes" id="UP000000639">
    <property type="component" value="Chromosome"/>
</dbReference>
<evidence type="ECO:0000256" key="6">
    <source>
        <dbReference type="RuleBase" id="RU362116"/>
    </source>
</evidence>
<comment type="subunit">
    <text evidence="4 6">The basal body constitutes a major portion of the flagellar organelle and consists of five rings (E,L,P,S, and M) mounted on a central rod. The rod consists of about 26 subunits of FlgG in the distal portion, and FlgB, FlgC and FlgF are thought to build up the proximal portion of the rod with about 6 subunits each.</text>
</comment>
<evidence type="ECO:0000256" key="3">
    <source>
        <dbReference type="ARBA" id="ARBA00023143"/>
    </source>
</evidence>
<evidence type="ECO:0000259" key="7">
    <source>
        <dbReference type="Pfam" id="PF06429"/>
    </source>
</evidence>
<dbReference type="OrthoDB" id="9804559at2"/>
<gene>
    <name evidence="9" type="ordered locus">Ping_3574</name>
</gene>